<dbReference type="SUPFAM" id="SSF90123">
    <property type="entry name" value="ABC transporter transmembrane region"/>
    <property type="match status" value="1"/>
</dbReference>
<dbReference type="Pfam" id="PF00664">
    <property type="entry name" value="ABC_membrane"/>
    <property type="match status" value="1"/>
</dbReference>
<keyword evidence="5" id="KW-0547">Nucleotide-binding</keyword>
<accession>A0A0C4WNI9</accession>
<keyword evidence="8 10" id="KW-0472">Membrane</keyword>
<dbReference type="SUPFAM" id="SSF52540">
    <property type="entry name" value="P-loop containing nucleoside triphosphate hydrolases"/>
    <property type="match status" value="1"/>
</dbReference>
<dbReference type="InterPro" id="IPR036640">
    <property type="entry name" value="ABC1_TM_sf"/>
</dbReference>
<protein>
    <submittedName>
        <fullName evidence="13">Type I secretion system ATPase</fullName>
    </submittedName>
</protein>
<sequence>MAAFGLPDIGADSMRNTNGNGLQAALEACKDGFITVGFFSFFVNALMLAPTFYMLQVYSRAVTSGSTATLLMLTLIMSILMLTMGALEWTRSRLMVRISAKLDALLSREVYRASFKRALESGGADASAQSMNDLTSLRQFLTGNGLFTFFDAPWLPVYVGVMFLLHPWYGVVAIASAIVLICLAALNEKLTGKALIEANKQNLASNLHTTKNLRNAEVIESMGMLETLMERWRQRHRKVLQLQSVASDRAGLISSFSKTFRSLVQSLILGLGAYLVIKQEVNPGVMMAGSILLGRALSPIDQMIGNWKGFINARSQYQRLNEVLEKQLAEPERMSLPAPKGHVQVENLIVSAPGSKTPIIKNINFTVQAGSVVGIIGPSASGKSTLARALLGVWRPQHGVVRLDGADVNNWSKQELGPHIGYLPQDIELFEGTINENIARFGEVDPGKVIQAAKMAGVHEMILQLPEGYDTVIGSGGLSLSGGQRQRIGLARALYGAPRLVVLDEPNSNLDDVGERALGTSIRQIKVTGATVFIITHRTSILAQLDCLLMMRNGGIALYGPRDKVLAELATQQQADQAKQATQSQPAKAAVDAALPNKV</sequence>
<keyword evidence="2" id="KW-0813">Transport</keyword>
<evidence type="ECO:0000256" key="2">
    <source>
        <dbReference type="ARBA" id="ARBA00022448"/>
    </source>
</evidence>
<dbReference type="AlphaFoldDB" id="A0A0C4WNI9"/>
<dbReference type="FunFam" id="3.40.50.300:FF:001444">
    <property type="entry name" value="ABC transporter ATP-binding protein"/>
    <property type="match status" value="1"/>
</dbReference>
<dbReference type="GO" id="GO:0030253">
    <property type="term" value="P:protein secretion by the type I secretion system"/>
    <property type="evidence" value="ECO:0007669"/>
    <property type="project" value="InterPro"/>
</dbReference>
<feature type="transmembrane region" description="Helical" evidence="10">
    <location>
        <begin position="67"/>
        <end position="87"/>
    </location>
</feature>
<dbReference type="KEGG" id="acx:Achr_26850"/>
<dbReference type="PROSITE" id="PS00211">
    <property type="entry name" value="ABC_TRANSPORTER_1"/>
    <property type="match status" value="1"/>
</dbReference>
<evidence type="ECO:0000256" key="6">
    <source>
        <dbReference type="ARBA" id="ARBA00022840"/>
    </source>
</evidence>
<dbReference type="InterPro" id="IPR010128">
    <property type="entry name" value="ATPase_T1SS_PrtD-like"/>
</dbReference>
<dbReference type="InterPro" id="IPR017871">
    <property type="entry name" value="ABC_transporter-like_CS"/>
</dbReference>
<dbReference type="Pfam" id="PF00005">
    <property type="entry name" value="ABC_tran"/>
    <property type="match status" value="1"/>
</dbReference>
<keyword evidence="4 10" id="KW-0812">Transmembrane</keyword>
<feature type="region of interest" description="Disordered" evidence="9">
    <location>
        <begin position="575"/>
        <end position="599"/>
    </location>
</feature>
<feature type="transmembrane region" description="Helical" evidence="10">
    <location>
        <begin position="259"/>
        <end position="277"/>
    </location>
</feature>
<dbReference type="SMART" id="SM00382">
    <property type="entry name" value="AAA"/>
    <property type="match status" value="1"/>
</dbReference>
<keyword evidence="3" id="KW-1003">Cell membrane</keyword>
<dbReference type="NCBIfam" id="TIGR01842">
    <property type="entry name" value="type_I_sec_PrtD"/>
    <property type="match status" value="1"/>
</dbReference>
<proteinExistence type="predicted"/>
<dbReference type="EMBL" id="CP010415">
    <property type="protein sequence ID" value="AJE22111.1"/>
    <property type="molecule type" value="Genomic_DNA"/>
</dbReference>
<evidence type="ECO:0000256" key="3">
    <source>
        <dbReference type="ARBA" id="ARBA00022475"/>
    </source>
</evidence>
<dbReference type="Gene3D" id="3.40.50.300">
    <property type="entry name" value="P-loop containing nucleotide triphosphate hydrolases"/>
    <property type="match status" value="1"/>
</dbReference>
<organism evidence="13 14">
    <name type="scientific">Azotobacter chroococcum NCIMB 8003</name>
    <dbReference type="NCBI Taxonomy" id="1328314"/>
    <lineage>
        <taxon>Bacteria</taxon>
        <taxon>Pseudomonadati</taxon>
        <taxon>Pseudomonadota</taxon>
        <taxon>Gammaproteobacteria</taxon>
        <taxon>Pseudomonadales</taxon>
        <taxon>Pseudomonadaceae</taxon>
        <taxon>Azotobacter</taxon>
    </lineage>
</organism>
<dbReference type="GO" id="GO:0005524">
    <property type="term" value="F:ATP binding"/>
    <property type="evidence" value="ECO:0007669"/>
    <property type="project" value="UniProtKB-KW"/>
</dbReference>
<dbReference type="STRING" id="1328314.Achr_26850"/>
<dbReference type="GO" id="GO:0005886">
    <property type="term" value="C:plasma membrane"/>
    <property type="evidence" value="ECO:0007669"/>
    <property type="project" value="UniProtKB-SubCell"/>
</dbReference>
<dbReference type="GO" id="GO:0030256">
    <property type="term" value="C:type I protein secretion system complex"/>
    <property type="evidence" value="ECO:0007669"/>
    <property type="project" value="InterPro"/>
</dbReference>
<keyword evidence="6" id="KW-0067">ATP-binding</keyword>
<dbReference type="InterPro" id="IPR027417">
    <property type="entry name" value="P-loop_NTPase"/>
</dbReference>
<dbReference type="GO" id="GO:0140359">
    <property type="term" value="F:ABC-type transporter activity"/>
    <property type="evidence" value="ECO:0007669"/>
    <property type="project" value="InterPro"/>
</dbReference>
<dbReference type="GO" id="GO:0034040">
    <property type="term" value="F:ATPase-coupled lipid transmembrane transporter activity"/>
    <property type="evidence" value="ECO:0007669"/>
    <property type="project" value="TreeGrafter"/>
</dbReference>
<evidence type="ECO:0000256" key="9">
    <source>
        <dbReference type="SAM" id="MobiDB-lite"/>
    </source>
</evidence>
<dbReference type="InterPro" id="IPR003439">
    <property type="entry name" value="ABC_transporter-like_ATP-bd"/>
</dbReference>
<feature type="transmembrane region" description="Helical" evidence="10">
    <location>
        <begin position="140"/>
        <end position="161"/>
    </location>
</feature>
<keyword evidence="14" id="KW-1185">Reference proteome</keyword>
<evidence type="ECO:0000256" key="4">
    <source>
        <dbReference type="ARBA" id="ARBA00022692"/>
    </source>
</evidence>
<comment type="subcellular location">
    <subcellularLocation>
        <location evidence="1">Cell membrane</location>
        <topology evidence="1">Multi-pass membrane protein</topology>
    </subcellularLocation>
</comment>
<keyword evidence="7 10" id="KW-1133">Transmembrane helix</keyword>
<dbReference type="CDD" id="cd03246">
    <property type="entry name" value="ABCC_Protease_Secretion"/>
    <property type="match status" value="1"/>
</dbReference>
<feature type="transmembrane region" description="Helical" evidence="10">
    <location>
        <begin position="33"/>
        <end position="55"/>
    </location>
</feature>
<evidence type="ECO:0000256" key="10">
    <source>
        <dbReference type="SAM" id="Phobius"/>
    </source>
</evidence>
<name>A0A0C4WNI9_9GAMM</name>
<dbReference type="InterPro" id="IPR047957">
    <property type="entry name" value="ABC_AprD-like_6TM"/>
</dbReference>
<feature type="domain" description="ABC transporter" evidence="11">
    <location>
        <begin position="343"/>
        <end position="578"/>
    </location>
</feature>
<evidence type="ECO:0000313" key="13">
    <source>
        <dbReference type="EMBL" id="AJE22111.1"/>
    </source>
</evidence>
<evidence type="ECO:0000256" key="1">
    <source>
        <dbReference type="ARBA" id="ARBA00004651"/>
    </source>
</evidence>
<evidence type="ECO:0000259" key="12">
    <source>
        <dbReference type="PROSITE" id="PS50929"/>
    </source>
</evidence>
<dbReference type="InterPro" id="IPR039421">
    <property type="entry name" value="Type_1_exporter"/>
</dbReference>
<dbReference type="PROSITE" id="PS50929">
    <property type="entry name" value="ABC_TM1F"/>
    <property type="match status" value="1"/>
</dbReference>
<dbReference type="PANTHER" id="PTHR24221:SF248">
    <property type="entry name" value="ABC TRANSPORTER TRANSMEMBRANE REGION"/>
    <property type="match status" value="1"/>
</dbReference>
<evidence type="ECO:0000259" key="11">
    <source>
        <dbReference type="PROSITE" id="PS50893"/>
    </source>
</evidence>
<feature type="domain" description="ABC transmembrane type-1" evidence="12">
    <location>
        <begin position="34"/>
        <end position="312"/>
    </location>
</feature>
<evidence type="ECO:0000313" key="14">
    <source>
        <dbReference type="Proteomes" id="UP000068210"/>
    </source>
</evidence>
<dbReference type="PROSITE" id="PS50893">
    <property type="entry name" value="ABC_TRANSPORTER_2"/>
    <property type="match status" value="1"/>
</dbReference>
<evidence type="ECO:0000256" key="7">
    <source>
        <dbReference type="ARBA" id="ARBA00022989"/>
    </source>
</evidence>
<dbReference type="Proteomes" id="UP000068210">
    <property type="component" value="Chromosome"/>
</dbReference>
<feature type="transmembrane region" description="Helical" evidence="10">
    <location>
        <begin position="167"/>
        <end position="186"/>
    </location>
</feature>
<reference evidence="13 14" key="1">
    <citation type="journal article" date="2015" name="PLoS ONE">
        <title>Azotobacter Genomes: The Genome of Azotobacter chroococcum NCIMB 8003 (ATCC 4412).</title>
        <authorList>
            <person name="Robson R.L."/>
            <person name="Jones R."/>
            <person name="Robson R.M."/>
            <person name="Schwartz A."/>
            <person name="Richardson T.H."/>
        </authorList>
    </citation>
    <scope>NUCLEOTIDE SEQUENCE [LARGE SCALE GENOMIC DNA]</scope>
    <source>
        <strain evidence="13 14">NCIMB 8003</strain>
    </source>
</reference>
<dbReference type="PANTHER" id="PTHR24221">
    <property type="entry name" value="ATP-BINDING CASSETTE SUB-FAMILY B"/>
    <property type="match status" value="1"/>
</dbReference>
<evidence type="ECO:0000256" key="5">
    <source>
        <dbReference type="ARBA" id="ARBA00022741"/>
    </source>
</evidence>
<dbReference type="HOGENOM" id="CLU_000604_95_6_6"/>
<dbReference type="GO" id="GO:0016887">
    <property type="term" value="F:ATP hydrolysis activity"/>
    <property type="evidence" value="ECO:0007669"/>
    <property type="project" value="InterPro"/>
</dbReference>
<dbReference type="CDD" id="cd18586">
    <property type="entry name" value="ABC_6TM_PrtD_like"/>
    <property type="match status" value="1"/>
</dbReference>
<evidence type="ECO:0000256" key="8">
    <source>
        <dbReference type="ARBA" id="ARBA00023136"/>
    </source>
</evidence>
<dbReference type="InterPro" id="IPR003593">
    <property type="entry name" value="AAA+_ATPase"/>
</dbReference>
<dbReference type="Gene3D" id="1.20.1560.10">
    <property type="entry name" value="ABC transporter type 1, transmembrane domain"/>
    <property type="match status" value="1"/>
</dbReference>
<feature type="compositionally biased region" description="Low complexity" evidence="9">
    <location>
        <begin position="575"/>
        <end position="585"/>
    </location>
</feature>
<dbReference type="InterPro" id="IPR011527">
    <property type="entry name" value="ABC1_TM_dom"/>
</dbReference>
<gene>
    <name evidence="13" type="primary">eexD</name>
    <name evidence="13" type="ORF">Achr_26850</name>
</gene>